<dbReference type="EMBL" id="CP097118">
    <property type="protein sequence ID" value="USS88071.1"/>
    <property type="molecule type" value="Genomic_DNA"/>
</dbReference>
<dbReference type="Proteomes" id="UP001057025">
    <property type="component" value="Chromosome"/>
</dbReference>
<organism evidence="1 2">
    <name type="scientific">Fructilactobacillus hinvesii</name>
    <dbReference type="NCBI Taxonomy" id="2940300"/>
    <lineage>
        <taxon>Bacteria</taxon>
        <taxon>Bacillati</taxon>
        <taxon>Bacillota</taxon>
        <taxon>Bacilli</taxon>
        <taxon>Lactobacillales</taxon>
        <taxon>Lactobacillaceae</taxon>
        <taxon>Fructilactobacillus</taxon>
    </lineage>
</organism>
<evidence type="ECO:0000313" key="1">
    <source>
        <dbReference type="EMBL" id="USS88071.1"/>
    </source>
</evidence>
<proteinExistence type="predicted"/>
<evidence type="ECO:0000313" key="2">
    <source>
        <dbReference type="Proteomes" id="UP001057025"/>
    </source>
</evidence>
<accession>A0ABY5BVR5</accession>
<keyword evidence="2" id="KW-1185">Reference proteome</keyword>
<sequence>MAVSNKNEKVISMKSKQDFDNLKKKLLEQKFDSQSPQFLDDVKATQRALNKAAFRI</sequence>
<dbReference type="RefSeq" id="WP_252797360.1">
    <property type="nucleotide sequence ID" value="NZ_CP097118.1"/>
</dbReference>
<gene>
    <name evidence="1" type="ORF">M3M39_00870</name>
</gene>
<protein>
    <submittedName>
        <fullName evidence="1">Uncharacterized protein</fullName>
    </submittedName>
</protein>
<name>A0ABY5BVR5_9LACO</name>
<reference evidence="1" key="1">
    <citation type="submission" date="2022-05" db="EMBL/GenBank/DDBJ databases">
        <authorList>
            <person name="Oliphant S.A."/>
            <person name="Watson-Haigh N.S."/>
            <person name="Sumby K.M."/>
            <person name="Gardner J.M."/>
            <person name="Jiranek V."/>
        </authorList>
    </citation>
    <scope>NUCLEOTIDE SEQUENCE</scope>
    <source>
        <strain evidence="1">KI11_C11</strain>
    </source>
</reference>